<organism evidence="15">
    <name type="scientific">Chlamydia pneumoniae</name>
    <name type="common">Chlamydophila pneumoniae</name>
    <dbReference type="NCBI Taxonomy" id="83558"/>
    <lineage>
        <taxon>Bacteria</taxon>
        <taxon>Pseudomonadati</taxon>
        <taxon>Chlamydiota</taxon>
        <taxon>Chlamydiia</taxon>
        <taxon>Chlamydiales</taxon>
        <taxon>Chlamydiaceae</taxon>
        <taxon>Chlamydia/Chlamydophila group</taxon>
        <taxon>Chlamydia</taxon>
    </lineage>
</organism>
<evidence type="ECO:0000313" key="20">
    <source>
        <dbReference type="EMBL" id="CRI50356.1"/>
    </source>
</evidence>
<evidence type="ECO:0000313" key="14">
    <source>
        <dbReference type="EMBL" id="CRI40206.1"/>
    </source>
</evidence>
<evidence type="ECO:0000256" key="7">
    <source>
        <dbReference type="ARBA" id="ARBA00022676"/>
    </source>
</evidence>
<dbReference type="PATRIC" id="fig|83558.13.peg.349"/>
<evidence type="ECO:0000256" key="10">
    <source>
        <dbReference type="ARBA" id="ARBA00031423"/>
    </source>
</evidence>
<dbReference type="EMBL" id="LN847240">
    <property type="protein sequence ID" value="CRI50356.1"/>
    <property type="molecule type" value="Genomic_DNA"/>
</dbReference>
<dbReference type="EMBL" id="LN847245">
    <property type="protein sequence ID" value="CRI51483.1"/>
    <property type="molecule type" value="Genomic_DNA"/>
</dbReference>
<reference evidence="15" key="1">
    <citation type="submission" date="2015-05" db="EMBL/GenBank/DDBJ databases">
        <authorList>
            <person name="Rattei Thomas"/>
        </authorList>
    </citation>
    <scope>NUCLEOTIDE SEQUENCE</scope>
    <source>
        <strain evidence="13">CV15</strain>
        <strain evidence="14">CWL029c</strain>
        <strain evidence="15">GiD</strain>
        <strain evidence="16">H12</strain>
        <strain evidence="17">MUL2216</strain>
        <strain evidence="18">Panola</strain>
        <strain evidence="20">PB1</strain>
        <strain evidence="19">U1271</strain>
        <strain evidence="21">UZG1</strain>
        <strain evidence="22">Wien2</strain>
        <strain evidence="23">YK41</strain>
    </source>
</reference>
<dbReference type="OrthoDB" id="9811841at2"/>
<dbReference type="Pfam" id="PF02446">
    <property type="entry name" value="Glyco_hydro_77"/>
    <property type="match status" value="1"/>
</dbReference>
<dbReference type="AlphaFoldDB" id="A0A0F7WVD7"/>
<dbReference type="EMBL" id="LN849035">
    <property type="protein sequence ID" value="CRI72975.1"/>
    <property type="molecule type" value="Genomic_DNA"/>
</dbReference>
<dbReference type="GO" id="GO:0004134">
    <property type="term" value="F:4-alpha-glucanotransferase activity"/>
    <property type="evidence" value="ECO:0007669"/>
    <property type="project" value="UniProtKB-EC"/>
</dbReference>
<dbReference type="NCBIfam" id="TIGR00217">
    <property type="entry name" value="malQ"/>
    <property type="match status" value="1"/>
</dbReference>
<dbReference type="EMBL" id="LN847008">
    <property type="protein sequence ID" value="CRI41338.1"/>
    <property type="molecule type" value="Genomic_DNA"/>
</dbReference>
<dbReference type="GeneID" id="45050375"/>
<evidence type="ECO:0000256" key="2">
    <source>
        <dbReference type="ARBA" id="ARBA00004496"/>
    </source>
</evidence>
<protein>
    <recommendedName>
        <fullName evidence="5 12">4-alpha-glucanotransferase</fullName>
        <ecNumber evidence="4 12">2.4.1.25</ecNumber>
    </recommendedName>
    <alternativeName>
        <fullName evidence="10 12">Amylomaltase</fullName>
    </alternativeName>
    <alternativeName>
        <fullName evidence="11 12">Disproportionating enzyme</fullName>
    </alternativeName>
</protein>
<evidence type="ECO:0000313" key="18">
    <source>
        <dbReference type="EMBL" id="CRI46931.1"/>
    </source>
</evidence>
<dbReference type="EMBL" id="LN847231">
    <property type="protein sequence ID" value="CRI46931.1"/>
    <property type="molecule type" value="Genomic_DNA"/>
</dbReference>
<evidence type="ECO:0000313" key="21">
    <source>
        <dbReference type="EMBL" id="CRI51483.1"/>
    </source>
</evidence>
<dbReference type="EMBL" id="LN847160">
    <property type="protein sequence ID" value="CRI43561.1"/>
    <property type="molecule type" value="Genomic_DNA"/>
</dbReference>
<dbReference type="GO" id="GO:0005975">
    <property type="term" value="P:carbohydrate metabolic process"/>
    <property type="evidence" value="ECO:0007669"/>
    <property type="project" value="InterPro"/>
</dbReference>
<keyword evidence="9 12" id="KW-0119">Carbohydrate metabolism</keyword>
<evidence type="ECO:0000313" key="23">
    <source>
        <dbReference type="EMBL" id="CRI72975.1"/>
    </source>
</evidence>
<evidence type="ECO:0000256" key="3">
    <source>
        <dbReference type="ARBA" id="ARBA00005684"/>
    </source>
</evidence>
<dbReference type="NCBIfam" id="NF011081">
    <property type="entry name" value="PRK14508.1-4"/>
    <property type="match status" value="1"/>
</dbReference>
<dbReference type="InterPro" id="IPR017853">
    <property type="entry name" value="GH"/>
</dbReference>
<evidence type="ECO:0000256" key="9">
    <source>
        <dbReference type="ARBA" id="ARBA00023277"/>
    </source>
</evidence>
<evidence type="ECO:0000313" key="15">
    <source>
        <dbReference type="EMBL" id="CRI41338.1"/>
    </source>
</evidence>
<evidence type="ECO:0000256" key="6">
    <source>
        <dbReference type="ARBA" id="ARBA00022490"/>
    </source>
</evidence>
<evidence type="ECO:0000256" key="5">
    <source>
        <dbReference type="ARBA" id="ARBA00020295"/>
    </source>
</evidence>
<evidence type="ECO:0000256" key="8">
    <source>
        <dbReference type="ARBA" id="ARBA00022679"/>
    </source>
</evidence>
<evidence type="ECO:0000313" key="22">
    <source>
        <dbReference type="EMBL" id="CRI52669.1"/>
    </source>
</evidence>
<dbReference type="Gene3D" id="3.20.20.80">
    <property type="entry name" value="Glycosidases"/>
    <property type="match status" value="1"/>
</dbReference>
<dbReference type="GO" id="GO:0005737">
    <property type="term" value="C:cytoplasm"/>
    <property type="evidence" value="ECO:0007669"/>
    <property type="project" value="UniProtKB-SubCell"/>
</dbReference>
<sequence length="526" mass="60993">MNVLKYTKHSPSAHAWKLIGTSPKHGIYLPLFSIHTKNSCGIGEFLDLIPLISWCQKQGFSVIQLLPLNDTGEDTSPYNSISSVALNPLFLSLSSLPNIDTIPEVAKKLQDMHELCSTPSVSYTQVKEKKWAFLREYYQKCCKSSLEGNSNFSEFLESERYWLYPYGTFRAIKHHMHGEPINNWPKSLTDQENFPDLTKKFHDEVLFFSYLQFLCYQQLCEVKAYADQHHVLLKGDLPILISKDSCDVWYFRDYFSSSRSVGAPPDLYNSEGQNWHLPIYNFSQLAKDDYIWWKERLRYAQNFYSVYRLDHIIGFFRLWIWDSSGRGRFIPDNPKDYIKQGTEILSTMLGASSMLPIGEDLGIIPQDVKTTLTHLGICGTRIPRWERNWESDSAFIPLKDYNPLSVTTLSTHDSDTFAQWWLNSPKEAKQFAKFLHLPFQKTLTTETQIDILKLSHESASIFHINLFNDYLALCPDLVSKNLQRERINTPGTISKKNWSYRVRPSLEELAIHKKFNGYIEKILTGL</sequence>
<keyword evidence="7 12" id="KW-0328">Glycosyltransferase</keyword>
<dbReference type="EMBL" id="LN847003">
    <property type="protein sequence ID" value="CRI40206.1"/>
    <property type="molecule type" value="Genomic_DNA"/>
</dbReference>
<gene>
    <name evidence="15" type="primary">malQ</name>
    <name evidence="13" type="ORF">BN1224_CV15_B_02630</name>
    <name evidence="15" type="ORF">BN1224_GiD_A_03390</name>
    <name evidence="16" type="ORF">BN1224_H12_DC_00090</name>
    <name evidence="17" type="ORF">BN1224_MUL2216_E_00630</name>
    <name evidence="18" type="ORF">BN1224_Panola_E_01480</name>
    <name evidence="20" type="ORF">BN1224_PB1_B_03250</name>
    <name evidence="19" type="ORF">BN1224_U1271_C_01660</name>
    <name evidence="21" type="ORF">BN1224_UZG1_A_03380</name>
    <name evidence="22" type="ORF">BN1224_Wien2_E_01110</name>
    <name evidence="23" type="ORF">BN1224_YK41_BG_00240</name>
    <name evidence="14" type="ORF">CWL029c_C_01660</name>
</gene>
<evidence type="ECO:0000256" key="11">
    <source>
        <dbReference type="ARBA" id="ARBA00031501"/>
    </source>
</evidence>
<proteinExistence type="inferred from homology"/>
<dbReference type="EMBL" id="LN846998">
    <property type="protein sequence ID" value="CRI37940.1"/>
    <property type="molecule type" value="Genomic_DNA"/>
</dbReference>
<dbReference type="EMBL" id="LN847252">
    <property type="protein sequence ID" value="CRI52669.1"/>
    <property type="molecule type" value="Genomic_DNA"/>
</dbReference>
<dbReference type="EMBL" id="LN847226">
    <property type="protein sequence ID" value="CRI45802.1"/>
    <property type="molecule type" value="Genomic_DNA"/>
</dbReference>
<evidence type="ECO:0000256" key="4">
    <source>
        <dbReference type="ARBA" id="ARBA00012560"/>
    </source>
</evidence>
<keyword evidence="6" id="KW-0963">Cytoplasm</keyword>
<comment type="subcellular location">
    <subcellularLocation>
        <location evidence="2">Cytoplasm</location>
    </subcellularLocation>
</comment>
<evidence type="ECO:0000313" key="16">
    <source>
        <dbReference type="EMBL" id="CRI43561.1"/>
    </source>
</evidence>
<dbReference type="SMR" id="A0A0F7WVD7"/>
<dbReference type="EC" id="2.4.1.25" evidence="4 12"/>
<dbReference type="SUPFAM" id="SSF51445">
    <property type="entry name" value="(Trans)glycosidases"/>
    <property type="match status" value="1"/>
</dbReference>
<evidence type="ECO:0000313" key="13">
    <source>
        <dbReference type="EMBL" id="CRI37940.1"/>
    </source>
</evidence>
<keyword evidence="8 12" id="KW-0808">Transferase</keyword>
<evidence type="ECO:0000256" key="1">
    <source>
        <dbReference type="ARBA" id="ARBA00000439"/>
    </source>
</evidence>
<dbReference type="InterPro" id="IPR003385">
    <property type="entry name" value="Glyco_hydro_77"/>
</dbReference>
<accession>A0A0F7WVD7</accession>
<dbReference type="EMBL" id="LN847244">
    <property type="protein sequence ID" value="CRI49226.1"/>
    <property type="molecule type" value="Genomic_DNA"/>
</dbReference>
<evidence type="ECO:0000313" key="17">
    <source>
        <dbReference type="EMBL" id="CRI45802.1"/>
    </source>
</evidence>
<name>A0A0F7WVD7_CHLPN</name>
<dbReference type="PANTHER" id="PTHR32518:SF3">
    <property type="entry name" value="4-ALPHA-GLUCANOTRANSFERASE"/>
    <property type="match status" value="1"/>
</dbReference>
<dbReference type="RefSeq" id="WP_010882974.1">
    <property type="nucleotide sequence ID" value="NZ_CP172581.1"/>
</dbReference>
<dbReference type="PANTHER" id="PTHR32518">
    <property type="match status" value="1"/>
</dbReference>
<evidence type="ECO:0000313" key="19">
    <source>
        <dbReference type="EMBL" id="CRI49226.1"/>
    </source>
</evidence>
<comment type="similarity">
    <text evidence="3 12">Belongs to the disproportionating enzyme family.</text>
</comment>
<comment type="catalytic activity">
    <reaction evidence="1 12">
        <text>Transfers a segment of a (1-&gt;4)-alpha-D-glucan to a new position in an acceptor, which may be glucose or a (1-&gt;4)-alpha-D-glucan.</text>
        <dbReference type="EC" id="2.4.1.25"/>
    </reaction>
</comment>
<evidence type="ECO:0000256" key="12">
    <source>
        <dbReference type="RuleBase" id="RU361207"/>
    </source>
</evidence>